<dbReference type="PIRSF" id="PIRSF005962">
    <property type="entry name" value="Pept_M20D_amidohydro"/>
    <property type="match status" value="1"/>
</dbReference>
<dbReference type="Gene3D" id="3.40.630.10">
    <property type="entry name" value="Zn peptidases"/>
    <property type="match status" value="1"/>
</dbReference>
<evidence type="ECO:0000313" key="4">
    <source>
        <dbReference type="Proteomes" id="UP001204142"/>
    </source>
</evidence>
<dbReference type="Pfam" id="PF01546">
    <property type="entry name" value="Peptidase_M20"/>
    <property type="match status" value="1"/>
</dbReference>
<dbReference type="PANTHER" id="PTHR11014:SF63">
    <property type="entry name" value="METALLOPEPTIDASE, PUTATIVE (AFU_ORTHOLOGUE AFUA_6G09600)-RELATED"/>
    <property type="match status" value="1"/>
</dbReference>
<dbReference type="CDD" id="cd05666">
    <property type="entry name" value="M20_Acy1-like"/>
    <property type="match status" value="1"/>
</dbReference>
<name>A0ABT1WHW2_9BURK</name>
<keyword evidence="1" id="KW-0378">Hydrolase</keyword>
<dbReference type="EMBL" id="JANIGO010000003">
    <property type="protein sequence ID" value="MCQ8897088.1"/>
    <property type="molecule type" value="Genomic_DNA"/>
</dbReference>
<dbReference type="Proteomes" id="UP001204142">
    <property type="component" value="Unassembled WGS sequence"/>
</dbReference>
<protein>
    <submittedName>
        <fullName evidence="3">M20 family metallopeptidase</fullName>
    </submittedName>
</protein>
<dbReference type="InterPro" id="IPR002933">
    <property type="entry name" value="Peptidase_M20"/>
</dbReference>
<reference evidence="3 4" key="1">
    <citation type="submission" date="2022-07" db="EMBL/GenBank/DDBJ databases">
        <authorList>
            <person name="Xamxidin M."/>
            <person name="Wu M."/>
        </authorList>
    </citation>
    <scope>NUCLEOTIDE SEQUENCE [LARGE SCALE GENOMIC DNA]</scope>
    <source>
        <strain evidence="3 4">NBRC 111650</strain>
    </source>
</reference>
<proteinExistence type="predicted"/>
<keyword evidence="4" id="KW-1185">Reference proteome</keyword>
<evidence type="ECO:0000259" key="2">
    <source>
        <dbReference type="Pfam" id="PF07687"/>
    </source>
</evidence>
<comment type="caution">
    <text evidence="3">The sequence shown here is derived from an EMBL/GenBank/DDBJ whole genome shotgun (WGS) entry which is preliminary data.</text>
</comment>
<dbReference type="InterPro" id="IPR036264">
    <property type="entry name" value="Bact_exopeptidase_dim_dom"/>
</dbReference>
<feature type="domain" description="Peptidase M20 dimerisation" evidence="2">
    <location>
        <begin position="183"/>
        <end position="276"/>
    </location>
</feature>
<dbReference type="InterPro" id="IPR011650">
    <property type="entry name" value="Peptidase_M20_dimer"/>
</dbReference>
<dbReference type="Pfam" id="PF07687">
    <property type="entry name" value="M20_dimer"/>
    <property type="match status" value="1"/>
</dbReference>
<evidence type="ECO:0000256" key="1">
    <source>
        <dbReference type="ARBA" id="ARBA00022801"/>
    </source>
</evidence>
<dbReference type="PANTHER" id="PTHR11014">
    <property type="entry name" value="PEPTIDASE M20 FAMILY MEMBER"/>
    <property type="match status" value="1"/>
</dbReference>
<sequence length="396" mass="42855">MNPTKVDAWIQTRRDIHAHPELRFEENRTARLIEERLRHLGYAVESGIGKTGVVGILEGRLVSSTPRMIGLRADMDALPIQERNTFGHASLYPGKMHACGHDGHVAMLLGAAQELSETRNFAGKVALIFQPAEEGGAGAQRMIEDGLFDRYPCDAVFAMHNWPGLAAGEFAAHSGPVMASSNEFSITIHAKGAHAAMPDLGTDPIVIAAQLILGLQTIVSRVCRPVDPAVLSVTQINAGEAINVIPDRAVLKGTVRTFSHDVLDLIESQLRKISQELCTAMGARADVEFHRNYPPTINDPAMAELAENALRSITDVTAVHRHLPPTMGAEDFAFMLMQKPGAYLWIGNGTGDHRTVGHGVGPCTLHNPSYDFNDGILPLGVRAWVAIVEHFLSASV</sequence>
<dbReference type="SUPFAM" id="SSF53187">
    <property type="entry name" value="Zn-dependent exopeptidases"/>
    <property type="match status" value="1"/>
</dbReference>
<dbReference type="Gene3D" id="3.30.70.360">
    <property type="match status" value="1"/>
</dbReference>
<dbReference type="SUPFAM" id="SSF55031">
    <property type="entry name" value="Bacterial exopeptidase dimerisation domain"/>
    <property type="match status" value="1"/>
</dbReference>
<evidence type="ECO:0000313" key="3">
    <source>
        <dbReference type="EMBL" id="MCQ8897088.1"/>
    </source>
</evidence>
<organism evidence="3 4">
    <name type="scientific">Limnobacter humi</name>
    <dbReference type="NCBI Taxonomy" id="1778671"/>
    <lineage>
        <taxon>Bacteria</taxon>
        <taxon>Pseudomonadati</taxon>
        <taxon>Pseudomonadota</taxon>
        <taxon>Betaproteobacteria</taxon>
        <taxon>Burkholderiales</taxon>
        <taxon>Burkholderiaceae</taxon>
        <taxon>Limnobacter</taxon>
    </lineage>
</organism>
<accession>A0ABT1WHW2</accession>
<dbReference type="InterPro" id="IPR017439">
    <property type="entry name" value="Amidohydrolase"/>
</dbReference>
<gene>
    <name evidence="3" type="ORF">NQT62_11650</name>
</gene>
<dbReference type="NCBIfam" id="TIGR01891">
    <property type="entry name" value="amidohydrolases"/>
    <property type="match status" value="1"/>
</dbReference>